<evidence type="ECO:0000256" key="3">
    <source>
        <dbReference type="ARBA" id="ARBA00022723"/>
    </source>
</evidence>
<keyword evidence="4" id="KW-0378">Hydrolase</keyword>
<evidence type="ECO:0000313" key="9">
    <source>
        <dbReference type="Proteomes" id="UP000754495"/>
    </source>
</evidence>
<evidence type="ECO:0000256" key="2">
    <source>
        <dbReference type="ARBA" id="ARBA00001946"/>
    </source>
</evidence>
<keyword evidence="9" id="KW-1185">Reference proteome</keyword>
<evidence type="ECO:0000259" key="7">
    <source>
        <dbReference type="PROSITE" id="PS51462"/>
    </source>
</evidence>
<dbReference type="PANTHER" id="PTHR12318:SF0">
    <property type="entry name" value="ACYL-COENZYME A DIPHOSPHATASE NUDT19"/>
    <property type="match status" value="1"/>
</dbReference>
<sequence>MVQLDFRIPGTMNFSVAEPAEPAVPRDAATVLLLRDGDDGLEVFLQRRVAAMAFAAGMTVFPGGGVDQRDADATVAWAGPPAAEWAGWFNGTEQVARALVCAAVRETFEESGVLLAGTADEVVTDTARYAGAREALVSRELSLADFLAREGLTLRSDLLRPWAHWITPAQEKRRYDTRFFAAILPAGQEADGKTTEAESSGWRRPADALADAEAGRSTLMPPTWYTLTELAAFDTAAAALAAERTVEAIIPKLIREGDEIRVVVE</sequence>
<dbReference type="InterPro" id="IPR039121">
    <property type="entry name" value="NUDT19"/>
</dbReference>
<comment type="cofactor">
    <cofactor evidence="1">
        <name>Mn(2+)</name>
        <dbReference type="ChEBI" id="CHEBI:29035"/>
    </cofactor>
</comment>
<dbReference type="PANTHER" id="PTHR12318">
    <property type="entry name" value="TESTOSTERONE-REGULATED PROTEIN RP2"/>
    <property type="match status" value="1"/>
</dbReference>
<evidence type="ECO:0000256" key="1">
    <source>
        <dbReference type="ARBA" id="ARBA00001936"/>
    </source>
</evidence>
<comment type="cofactor">
    <cofactor evidence="2">
        <name>Mg(2+)</name>
        <dbReference type="ChEBI" id="CHEBI:18420"/>
    </cofactor>
</comment>
<dbReference type="PROSITE" id="PS51462">
    <property type="entry name" value="NUDIX"/>
    <property type="match status" value="1"/>
</dbReference>
<proteinExistence type="predicted"/>
<dbReference type="InterPro" id="IPR015797">
    <property type="entry name" value="NUDIX_hydrolase-like_dom_sf"/>
</dbReference>
<dbReference type="SUPFAM" id="SSF55811">
    <property type="entry name" value="Nudix"/>
    <property type="match status" value="1"/>
</dbReference>
<dbReference type="CDD" id="cd18870">
    <property type="entry name" value="NUDIX_AcylCoAdiphos_Nudt19"/>
    <property type="match status" value="1"/>
</dbReference>
<keyword evidence="5" id="KW-0460">Magnesium</keyword>
<protein>
    <submittedName>
        <fullName evidence="8">8-oxo-dGTP pyrophosphatase MutT (NUDIX family)</fullName>
    </submittedName>
</protein>
<organism evidence="8 9">
    <name type="scientific">Amycolatopsis viridis</name>
    <dbReference type="NCBI Taxonomy" id="185678"/>
    <lineage>
        <taxon>Bacteria</taxon>
        <taxon>Bacillati</taxon>
        <taxon>Actinomycetota</taxon>
        <taxon>Actinomycetes</taxon>
        <taxon>Pseudonocardiales</taxon>
        <taxon>Pseudonocardiaceae</taxon>
        <taxon>Amycolatopsis</taxon>
    </lineage>
</organism>
<evidence type="ECO:0000256" key="6">
    <source>
        <dbReference type="ARBA" id="ARBA00023211"/>
    </source>
</evidence>
<feature type="domain" description="Nudix hydrolase" evidence="7">
    <location>
        <begin position="24"/>
        <end position="233"/>
    </location>
</feature>
<reference evidence="8 9" key="1">
    <citation type="submission" date="2020-03" db="EMBL/GenBank/DDBJ databases">
        <title>Sequencing the genomes of 1000 actinobacteria strains.</title>
        <authorList>
            <person name="Klenk H.-P."/>
        </authorList>
    </citation>
    <scope>NUCLEOTIDE SEQUENCE [LARGE SCALE GENOMIC DNA]</scope>
    <source>
        <strain evidence="8 9">DSM 45668</strain>
    </source>
</reference>
<dbReference type="InterPro" id="IPR000086">
    <property type="entry name" value="NUDIX_hydrolase_dom"/>
</dbReference>
<name>A0ABX0SM67_9PSEU</name>
<dbReference type="Gene3D" id="3.90.79.10">
    <property type="entry name" value="Nucleoside Triphosphate Pyrophosphohydrolase"/>
    <property type="match status" value="1"/>
</dbReference>
<evidence type="ECO:0000313" key="8">
    <source>
        <dbReference type="EMBL" id="NIH78077.1"/>
    </source>
</evidence>
<dbReference type="Proteomes" id="UP000754495">
    <property type="component" value="Unassembled WGS sequence"/>
</dbReference>
<evidence type="ECO:0000256" key="4">
    <source>
        <dbReference type="ARBA" id="ARBA00022801"/>
    </source>
</evidence>
<dbReference type="EMBL" id="JAANOU010000001">
    <property type="protein sequence ID" value="NIH78077.1"/>
    <property type="molecule type" value="Genomic_DNA"/>
</dbReference>
<accession>A0ABX0SM67</accession>
<keyword evidence="6" id="KW-0464">Manganese</keyword>
<keyword evidence="3" id="KW-0479">Metal-binding</keyword>
<evidence type="ECO:0000256" key="5">
    <source>
        <dbReference type="ARBA" id="ARBA00022842"/>
    </source>
</evidence>
<comment type="caution">
    <text evidence="8">The sequence shown here is derived from an EMBL/GenBank/DDBJ whole genome shotgun (WGS) entry which is preliminary data.</text>
</comment>
<gene>
    <name evidence="8" type="ORF">FHX46_000607</name>
</gene>